<dbReference type="Proteomes" id="UP000033636">
    <property type="component" value="Unassembled WGS sequence"/>
</dbReference>
<accession>A0ACC6V3C4</accession>
<gene>
    <name evidence="1" type="primary">sixA</name>
    <name evidence="1" type="ORF">TU35_009890</name>
</gene>
<reference evidence="1" key="1">
    <citation type="submission" date="2024-07" db="EMBL/GenBank/DDBJ databases">
        <title>Metagenome and Metagenome-Assembled Genomes of Archaea from a hot spring from the geothermal field of Los Azufres, Mexico.</title>
        <authorList>
            <person name="Marin-Paredes R."/>
            <person name="Martinez-Romero E."/>
            <person name="Servin-Garciduenas L.E."/>
        </authorList>
    </citation>
    <scope>NUCLEOTIDE SEQUENCE</scope>
</reference>
<proteinExistence type="predicted"/>
<name>A0ACC6V3C4_9CREN</name>
<evidence type="ECO:0000313" key="1">
    <source>
        <dbReference type="EMBL" id="MFB6491520.1"/>
    </source>
</evidence>
<protein>
    <submittedName>
        <fullName evidence="1">Phosphohistidine phosphatase SixA</fullName>
    </submittedName>
</protein>
<sequence>MLSVYLVQHGKAYDESVDPERSLTPEGLEETRRVARLLAKIGARPAKIYHSGKKRARQTAEVLGQALGAPVEEAPGLGPNDDPAPWRDALNRAAEDVMIVGHLPHLSRLASALLVGDPAKEVVRFRYSAVLKLERAEAWRIAWLITPDLA</sequence>
<comment type="caution">
    <text evidence="1">The sequence shown here is derived from an EMBL/GenBank/DDBJ whole genome shotgun (WGS) entry which is preliminary data.</text>
</comment>
<evidence type="ECO:0000313" key="2">
    <source>
        <dbReference type="Proteomes" id="UP000033636"/>
    </source>
</evidence>
<dbReference type="EMBL" id="JZWT02000043">
    <property type="protein sequence ID" value="MFB6491520.1"/>
    <property type="molecule type" value="Genomic_DNA"/>
</dbReference>
<organism evidence="1 2">
    <name type="scientific">Thermoproteus sp. AZ2</name>
    <dbReference type="NCBI Taxonomy" id="1609232"/>
    <lineage>
        <taxon>Archaea</taxon>
        <taxon>Thermoproteota</taxon>
        <taxon>Thermoprotei</taxon>
        <taxon>Thermoproteales</taxon>
        <taxon>Thermoproteaceae</taxon>
        <taxon>Thermoproteus</taxon>
    </lineage>
</organism>